<dbReference type="SUPFAM" id="SSF46955">
    <property type="entry name" value="Putative DNA-binding domain"/>
    <property type="match status" value="1"/>
</dbReference>
<dbReference type="RefSeq" id="WP_114460232.1">
    <property type="nucleotide sequence ID" value="NZ_QPIW01000003.1"/>
</dbReference>
<dbReference type="InterPro" id="IPR009061">
    <property type="entry name" value="DNA-bd_dom_put_sf"/>
</dbReference>
<dbReference type="Pfam" id="PF12728">
    <property type="entry name" value="HTH_17"/>
    <property type="match status" value="1"/>
</dbReference>
<keyword evidence="3" id="KW-1185">Reference proteome</keyword>
<accession>A0A369IHQ0</accession>
<reference evidence="2 3" key="1">
    <citation type="submission" date="2018-07" db="EMBL/GenBank/DDBJ databases">
        <title>Genome analysis of Runella aurantiaca.</title>
        <authorList>
            <person name="Yang X."/>
        </authorList>
    </citation>
    <scope>NUCLEOTIDE SEQUENCE [LARGE SCALE GENOMIC DNA]</scope>
    <source>
        <strain evidence="2 3">YX9</strain>
    </source>
</reference>
<organism evidence="2 3">
    <name type="scientific">Runella aurantiaca</name>
    <dbReference type="NCBI Taxonomy" id="2282308"/>
    <lineage>
        <taxon>Bacteria</taxon>
        <taxon>Pseudomonadati</taxon>
        <taxon>Bacteroidota</taxon>
        <taxon>Cytophagia</taxon>
        <taxon>Cytophagales</taxon>
        <taxon>Spirosomataceae</taxon>
        <taxon>Runella</taxon>
    </lineage>
</organism>
<evidence type="ECO:0000259" key="1">
    <source>
        <dbReference type="Pfam" id="PF12728"/>
    </source>
</evidence>
<proteinExistence type="predicted"/>
<protein>
    <submittedName>
        <fullName evidence="2">DNA-binding protein</fullName>
    </submittedName>
</protein>
<evidence type="ECO:0000313" key="3">
    <source>
        <dbReference type="Proteomes" id="UP000253141"/>
    </source>
</evidence>
<feature type="domain" description="Helix-turn-helix" evidence="1">
    <location>
        <begin position="46"/>
        <end position="94"/>
    </location>
</feature>
<sequence length="112" mass="13046">MKENAVIITTPADLEQLIQTVVERVVSNHFQVKNKDDPDLTYPTIMGTEQAASFLGIAESTLYRYTSKRLIPYHKRYQKLYFKKADLQNWVNEARNNTINELKNSILKTKKL</sequence>
<keyword evidence="2" id="KW-0238">DNA-binding</keyword>
<name>A0A369IHQ0_9BACT</name>
<dbReference type="OrthoDB" id="965908at2"/>
<comment type="caution">
    <text evidence="2">The sequence shown here is derived from an EMBL/GenBank/DDBJ whole genome shotgun (WGS) entry which is preliminary data.</text>
</comment>
<evidence type="ECO:0000313" key="2">
    <source>
        <dbReference type="EMBL" id="RDB06913.1"/>
    </source>
</evidence>
<dbReference type="AlphaFoldDB" id="A0A369IHQ0"/>
<dbReference type="EMBL" id="QPIW01000003">
    <property type="protein sequence ID" value="RDB06913.1"/>
    <property type="molecule type" value="Genomic_DNA"/>
</dbReference>
<dbReference type="Proteomes" id="UP000253141">
    <property type="component" value="Unassembled WGS sequence"/>
</dbReference>
<dbReference type="GO" id="GO:0003677">
    <property type="term" value="F:DNA binding"/>
    <property type="evidence" value="ECO:0007669"/>
    <property type="project" value="UniProtKB-KW"/>
</dbReference>
<dbReference type="InterPro" id="IPR041657">
    <property type="entry name" value="HTH_17"/>
</dbReference>
<gene>
    <name evidence="2" type="ORF">DVG78_06445</name>
</gene>